<gene>
    <name evidence="2" type="ORF">FYJ75_09480</name>
</gene>
<accession>A0A6L5YTG0</accession>
<dbReference type="InterPro" id="IPR003226">
    <property type="entry name" value="MYG1_exonuclease"/>
</dbReference>
<sequence length="410" mass="46013">MNVLLSQIMEPQAAAFTHGGKFHADDVFSAALLRYFNPDITIERGNRVPEEYEGIVFDIGRGRYDHHQRDSRIRENGVPYAAFGLLWEGLGAEILGEELALKFDEDFVQPLDLNDNTGEKNELATMIGHFNPVWDDHRGSDEGFFQAVQVAGMILKNKFDRYLGKARADQQTEVILAEHEKAVHSGNIAPEDARILVLPDFVPCQKRLEETDIAFIVFPSNRGGYCIQPLKKKQSMNYKCSFPEEWLGLENEELAAASGLQSATFCHKGGFLMSVGDLEDAVKACRISLLQYKDQPVIVKLGEDSGADELLLQIPGMENAQVVPMPLFSAPELEMQGNYGEIVMEKPQWKQLVKEYVREILRFRPEAVFVNGELLETYPVVHALRKKHIPVLTISKQNGKSVIVRIPAGS</sequence>
<dbReference type="EMBL" id="VUNI01000015">
    <property type="protein sequence ID" value="MST75252.1"/>
    <property type="molecule type" value="Genomic_DNA"/>
</dbReference>
<reference evidence="2 3" key="1">
    <citation type="submission" date="2019-08" db="EMBL/GenBank/DDBJ databases">
        <title>In-depth cultivation of the pig gut microbiome towards novel bacterial diversity and tailored functional studies.</title>
        <authorList>
            <person name="Wylensek D."/>
            <person name="Hitch T.C.A."/>
            <person name="Clavel T."/>
        </authorList>
    </citation>
    <scope>NUCLEOTIDE SEQUENCE [LARGE SCALE GENOMIC DNA]</scope>
    <source>
        <strain evidence="2 3">MUC/MUC-530-WT-4D</strain>
    </source>
</reference>
<comment type="similarity">
    <text evidence="1">Belongs to the MYG1 family.</text>
</comment>
<comment type="caution">
    <text evidence="2">The sequence shown here is derived from an EMBL/GenBank/DDBJ whole genome shotgun (WGS) entry which is preliminary data.</text>
</comment>
<protein>
    <submittedName>
        <fullName evidence="2">MYG1 family protein</fullName>
    </submittedName>
</protein>
<dbReference type="AlphaFoldDB" id="A0A6L5YTG0"/>
<dbReference type="Proteomes" id="UP000474024">
    <property type="component" value="Unassembled WGS sequence"/>
</dbReference>
<name>A0A6L5YTG0_9FIRM</name>
<proteinExistence type="inferred from homology"/>
<dbReference type="GO" id="GO:0005737">
    <property type="term" value="C:cytoplasm"/>
    <property type="evidence" value="ECO:0007669"/>
    <property type="project" value="TreeGrafter"/>
</dbReference>
<dbReference type="PANTHER" id="PTHR11215">
    <property type="entry name" value="METAL DEPENDENT HYDROLASE - RELATED"/>
    <property type="match status" value="1"/>
</dbReference>
<dbReference type="Pfam" id="PF03690">
    <property type="entry name" value="MYG1_exonuc"/>
    <property type="match status" value="1"/>
</dbReference>
<organism evidence="2 3">
    <name type="scientific">Roseburia porci</name>
    <dbReference type="NCBI Taxonomy" id="2605790"/>
    <lineage>
        <taxon>Bacteria</taxon>
        <taxon>Bacillati</taxon>
        <taxon>Bacillota</taxon>
        <taxon>Clostridia</taxon>
        <taxon>Lachnospirales</taxon>
        <taxon>Lachnospiraceae</taxon>
        <taxon>Roseburia</taxon>
    </lineage>
</organism>
<evidence type="ECO:0000256" key="1">
    <source>
        <dbReference type="ARBA" id="ARBA00010105"/>
    </source>
</evidence>
<evidence type="ECO:0000313" key="2">
    <source>
        <dbReference type="EMBL" id="MST75252.1"/>
    </source>
</evidence>
<dbReference type="PANTHER" id="PTHR11215:SF1">
    <property type="entry name" value="MYG1 EXONUCLEASE"/>
    <property type="match status" value="1"/>
</dbReference>
<dbReference type="RefSeq" id="WP_154430215.1">
    <property type="nucleotide sequence ID" value="NZ_VUNI01000015.1"/>
</dbReference>
<evidence type="ECO:0000313" key="3">
    <source>
        <dbReference type="Proteomes" id="UP000474024"/>
    </source>
</evidence>
<keyword evidence="3" id="KW-1185">Reference proteome</keyword>